<comment type="caution">
    <text evidence="2">The sequence shown here is derived from an EMBL/GenBank/DDBJ whole genome shotgun (WGS) entry which is preliminary data.</text>
</comment>
<dbReference type="AlphaFoldDB" id="A0A814DAR4"/>
<sequence>MPTDIWFLLNSYVDDRLNIECNEIIVSTNKIKNNNLNTTSNSNDLESLNVDVNADLKQIVLNMHKEISDLKESNSKILEVVTTLKGKNDRLKKFFENCTKFKNFNLFSNDDDQIIEDSNTNLDDVFEPQFTSSLTAAPKPVKPAKIFDYYTGFWSLQSDELSVNEFISKRDSSKRNRSDKSDSDSDNDLSSTKRHHQIDHSFSQNGNTTALIADQPMEHEIN</sequence>
<evidence type="ECO:0000256" key="1">
    <source>
        <dbReference type="SAM" id="MobiDB-lite"/>
    </source>
</evidence>
<keyword evidence="3" id="KW-1185">Reference proteome</keyword>
<protein>
    <submittedName>
        <fullName evidence="2">Uncharacterized protein</fullName>
    </submittedName>
</protein>
<feature type="compositionally biased region" description="Polar residues" evidence="1">
    <location>
        <begin position="200"/>
        <end position="210"/>
    </location>
</feature>
<feature type="compositionally biased region" description="Basic and acidic residues" evidence="1">
    <location>
        <begin position="168"/>
        <end position="183"/>
    </location>
</feature>
<dbReference type="EMBL" id="CAJNOC010002844">
    <property type="protein sequence ID" value="CAF0954563.1"/>
    <property type="molecule type" value="Genomic_DNA"/>
</dbReference>
<proteinExistence type="predicted"/>
<name>A0A814DAR4_9BILA</name>
<accession>A0A814DAR4</accession>
<feature type="region of interest" description="Disordered" evidence="1">
    <location>
        <begin position="168"/>
        <end position="222"/>
    </location>
</feature>
<gene>
    <name evidence="2" type="ORF">OXX778_LOCUS14125</name>
</gene>
<evidence type="ECO:0000313" key="2">
    <source>
        <dbReference type="EMBL" id="CAF0954563.1"/>
    </source>
</evidence>
<dbReference type="Proteomes" id="UP000663879">
    <property type="component" value="Unassembled WGS sequence"/>
</dbReference>
<organism evidence="2 3">
    <name type="scientific">Brachionus calyciflorus</name>
    <dbReference type="NCBI Taxonomy" id="104777"/>
    <lineage>
        <taxon>Eukaryota</taxon>
        <taxon>Metazoa</taxon>
        <taxon>Spiralia</taxon>
        <taxon>Gnathifera</taxon>
        <taxon>Rotifera</taxon>
        <taxon>Eurotatoria</taxon>
        <taxon>Monogononta</taxon>
        <taxon>Pseudotrocha</taxon>
        <taxon>Ploima</taxon>
        <taxon>Brachionidae</taxon>
        <taxon>Brachionus</taxon>
    </lineage>
</organism>
<dbReference type="OrthoDB" id="10179182at2759"/>
<reference evidence="2" key="1">
    <citation type="submission" date="2021-02" db="EMBL/GenBank/DDBJ databases">
        <authorList>
            <person name="Nowell W R."/>
        </authorList>
    </citation>
    <scope>NUCLEOTIDE SEQUENCE</scope>
    <source>
        <strain evidence="2">Ploen Becks lab</strain>
    </source>
</reference>
<evidence type="ECO:0000313" key="3">
    <source>
        <dbReference type="Proteomes" id="UP000663879"/>
    </source>
</evidence>